<keyword evidence="3" id="KW-0547">Nucleotide-binding</keyword>
<feature type="non-terminal residue" evidence="7">
    <location>
        <position position="1"/>
    </location>
</feature>
<evidence type="ECO:0000313" key="7">
    <source>
        <dbReference type="EMBL" id="ETR67556.1"/>
    </source>
</evidence>
<dbReference type="Proteomes" id="UP000189670">
    <property type="component" value="Unassembled WGS sequence"/>
</dbReference>
<keyword evidence="4" id="KW-0342">GTP-binding</keyword>
<comment type="similarity">
    <text evidence="2">Belongs to the GTP-binding SRP family.</text>
</comment>
<keyword evidence="7" id="KW-0969">Cilium</keyword>
<feature type="domain" description="SRP54-type proteins GTP-binding" evidence="6">
    <location>
        <begin position="141"/>
        <end position="267"/>
    </location>
</feature>
<dbReference type="Gene3D" id="1.20.120.1380">
    <property type="entry name" value="Flagellar FlhF biosynthesis protein, N domain"/>
    <property type="match status" value="1"/>
</dbReference>
<reference evidence="8" key="1">
    <citation type="submission" date="2012-11" db="EMBL/GenBank/DDBJ databases">
        <authorList>
            <person name="Lucero-Rivera Y.E."/>
            <person name="Tovar-Ramirez D."/>
        </authorList>
    </citation>
    <scope>NUCLEOTIDE SEQUENCE [LARGE SCALE GENOMIC DNA]</scope>
    <source>
        <strain evidence="8">Araruama</strain>
    </source>
</reference>
<dbReference type="InterPro" id="IPR027417">
    <property type="entry name" value="P-loop_NTPase"/>
</dbReference>
<evidence type="ECO:0000256" key="4">
    <source>
        <dbReference type="ARBA" id="ARBA00023134"/>
    </source>
</evidence>
<evidence type="ECO:0000313" key="8">
    <source>
        <dbReference type="Proteomes" id="UP000189670"/>
    </source>
</evidence>
<name>A0A1V1NYH4_9BACT</name>
<evidence type="ECO:0000259" key="6">
    <source>
        <dbReference type="SMART" id="SM00962"/>
    </source>
</evidence>
<accession>A0A1V1NYH4</accession>
<protein>
    <submittedName>
        <fullName evidence="7">Flagellar biosynthesis protein FlhF</fullName>
    </submittedName>
</protein>
<evidence type="ECO:0000256" key="5">
    <source>
        <dbReference type="ARBA" id="ARBA00023136"/>
    </source>
</evidence>
<dbReference type="Pfam" id="PF00448">
    <property type="entry name" value="SRP54"/>
    <property type="match status" value="1"/>
</dbReference>
<dbReference type="SUPFAM" id="SSF52540">
    <property type="entry name" value="P-loop containing nucleoside triphosphate hydrolases"/>
    <property type="match status" value="1"/>
</dbReference>
<sequence length="271" mass="30790">ALILSTEKHRMTDDNRYVEYFEITAMPNSDQDIDDNDTDNELSADAIKTLKSELMSMKEMMFILDRSGMLSDAFRSVPAAINLFGRLVRCGINEYHVRKFMENSEIFQNEPVTDAKEIRKRVLKEILKEIEVCNPFETDQQVIAAFIGSTGVGKTTTVAKIAANEFLIKKKKVGFISIDNYRIAALDQLKTYASILGIPCLPAFNQRELAFALNRMKDKDVILIDTAGQSHYDYDRIQELQKTDCHSSHNKALAYKCGHARNRNDPGCTKF</sequence>
<dbReference type="GO" id="GO:0005047">
    <property type="term" value="F:signal recognition particle binding"/>
    <property type="evidence" value="ECO:0007669"/>
    <property type="project" value="TreeGrafter"/>
</dbReference>
<comment type="caution">
    <text evidence="7">The sequence shown here is derived from an EMBL/GenBank/DDBJ whole genome shotgun (WGS) entry which is preliminary data.</text>
</comment>
<proteinExistence type="inferred from homology"/>
<organism evidence="7 8">
    <name type="scientific">Candidatus Magnetoglobus multicellularis str. Araruama</name>
    <dbReference type="NCBI Taxonomy" id="890399"/>
    <lineage>
        <taxon>Bacteria</taxon>
        <taxon>Pseudomonadati</taxon>
        <taxon>Thermodesulfobacteriota</taxon>
        <taxon>Desulfobacteria</taxon>
        <taxon>Desulfobacterales</taxon>
        <taxon>Desulfobacteraceae</taxon>
        <taxon>Candidatus Magnetoglobus</taxon>
    </lineage>
</organism>
<comment type="subcellular location">
    <subcellularLocation>
        <location evidence="1">Cell membrane</location>
        <topology evidence="1">Peripheral membrane protein</topology>
        <orientation evidence="1">Cytoplasmic side</orientation>
    </subcellularLocation>
</comment>
<dbReference type="GO" id="GO:0005525">
    <property type="term" value="F:GTP binding"/>
    <property type="evidence" value="ECO:0007669"/>
    <property type="project" value="UniProtKB-KW"/>
</dbReference>
<dbReference type="GO" id="GO:0005886">
    <property type="term" value="C:plasma membrane"/>
    <property type="evidence" value="ECO:0007669"/>
    <property type="project" value="UniProtKB-SubCell"/>
</dbReference>
<gene>
    <name evidence="7" type="ORF">OMM_11460</name>
</gene>
<evidence type="ECO:0000256" key="3">
    <source>
        <dbReference type="ARBA" id="ARBA00022741"/>
    </source>
</evidence>
<dbReference type="GO" id="GO:0003924">
    <property type="term" value="F:GTPase activity"/>
    <property type="evidence" value="ECO:0007669"/>
    <property type="project" value="TreeGrafter"/>
</dbReference>
<dbReference type="AlphaFoldDB" id="A0A1V1NYH4"/>
<dbReference type="SMART" id="SM00962">
    <property type="entry name" value="SRP54"/>
    <property type="match status" value="1"/>
</dbReference>
<keyword evidence="7" id="KW-0282">Flagellum</keyword>
<keyword evidence="5" id="KW-0472">Membrane</keyword>
<dbReference type="GO" id="GO:0006614">
    <property type="term" value="P:SRP-dependent cotranslational protein targeting to membrane"/>
    <property type="evidence" value="ECO:0007669"/>
    <property type="project" value="InterPro"/>
</dbReference>
<keyword evidence="7" id="KW-0966">Cell projection</keyword>
<dbReference type="EMBL" id="ATBP01001324">
    <property type="protein sequence ID" value="ETR67556.1"/>
    <property type="molecule type" value="Genomic_DNA"/>
</dbReference>
<dbReference type="PANTHER" id="PTHR43134:SF3">
    <property type="entry name" value="FLAGELLAR BIOSYNTHESIS PROTEIN FLHF"/>
    <property type="match status" value="1"/>
</dbReference>
<dbReference type="Gene3D" id="3.40.50.300">
    <property type="entry name" value="P-loop containing nucleotide triphosphate hydrolases"/>
    <property type="match status" value="1"/>
</dbReference>
<dbReference type="PANTHER" id="PTHR43134">
    <property type="entry name" value="SIGNAL RECOGNITION PARTICLE RECEPTOR SUBUNIT ALPHA"/>
    <property type="match status" value="1"/>
</dbReference>
<dbReference type="InterPro" id="IPR000897">
    <property type="entry name" value="SRP54_GTPase_dom"/>
</dbReference>
<evidence type="ECO:0000256" key="2">
    <source>
        <dbReference type="ARBA" id="ARBA00008531"/>
    </source>
</evidence>
<evidence type="ECO:0000256" key="1">
    <source>
        <dbReference type="ARBA" id="ARBA00004413"/>
    </source>
</evidence>